<protein>
    <submittedName>
        <fullName evidence="1">DUF3240 family protein</fullName>
    </submittedName>
</protein>
<organism evidence="1 2">
    <name type="scientific">Bradyrhizobium quebecense</name>
    <dbReference type="NCBI Taxonomy" id="2748629"/>
    <lineage>
        <taxon>Bacteria</taxon>
        <taxon>Pseudomonadati</taxon>
        <taxon>Pseudomonadota</taxon>
        <taxon>Alphaproteobacteria</taxon>
        <taxon>Hyphomicrobiales</taxon>
        <taxon>Nitrobacteraceae</taxon>
        <taxon>Bradyrhizobium</taxon>
    </lineage>
</organism>
<dbReference type="Pfam" id="PF11582">
    <property type="entry name" value="DUF3240"/>
    <property type="match status" value="1"/>
</dbReference>
<dbReference type="InterPro" id="IPR021634">
    <property type="entry name" value="DUF3240"/>
</dbReference>
<name>A0ABS3MSE7_9BRAD</name>
<sequence>MSAELVCLTLIAARSLRDELFDYLSEQRDLVSGFTASDAAGHGPDVRLQTPAERVKGHADDLMVRIILQAQAAAQLLEGLKTAFAGSRIVYWVLPVSEFGVIDVTSR</sequence>
<gene>
    <name evidence="1" type="ORF">J4P68_34750</name>
</gene>
<comment type="caution">
    <text evidence="1">The sequence shown here is derived from an EMBL/GenBank/DDBJ whole genome shotgun (WGS) entry which is preliminary data.</text>
</comment>
<evidence type="ECO:0000313" key="2">
    <source>
        <dbReference type="Proteomes" id="UP000692816"/>
    </source>
</evidence>
<keyword evidence="2" id="KW-1185">Reference proteome</keyword>
<dbReference type="Gene3D" id="3.30.70.120">
    <property type="match status" value="1"/>
</dbReference>
<dbReference type="InterPro" id="IPR015867">
    <property type="entry name" value="N-reg_PII/ATP_PRibTrfase_C"/>
</dbReference>
<proteinExistence type="predicted"/>
<dbReference type="Proteomes" id="UP000692816">
    <property type="component" value="Unassembled WGS sequence"/>
</dbReference>
<reference evidence="1" key="1">
    <citation type="journal article" date="2021" name="Int. J. Syst. Evol. Microbiol.">
        <title>Bradyrhizobium septentrionale sp. nov. (sv. septentrionale) and Bradyrhizobium quebecense sp. nov. (sv. septentrionale) associated with legumes native to Canada possess rearranged symbiosis genes and numerous insertion sequences.</title>
        <authorList>
            <person name="Bromfield E.S.P."/>
            <person name="Cloutier S."/>
        </authorList>
    </citation>
    <scope>NUCLEOTIDE SEQUENCE</scope>
    <source>
        <strain evidence="1">12S5</strain>
    </source>
</reference>
<dbReference type="RefSeq" id="WP_207837047.1">
    <property type="nucleotide sequence ID" value="NZ_CP088282.1"/>
</dbReference>
<evidence type="ECO:0000313" key="1">
    <source>
        <dbReference type="EMBL" id="MBO1434429.1"/>
    </source>
</evidence>
<accession>A0ABS3MSE7</accession>
<dbReference type="EMBL" id="JAGEPA010000001">
    <property type="protein sequence ID" value="MBO1434429.1"/>
    <property type="molecule type" value="Genomic_DNA"/>
</dbReference>